<dbReference type="EMBL" id="ML993596">
    <property type="protein sequence ID" value="KAF2166605.1"/>
    <property type="molecule type" value="Genomic_DNA"/>
</dbReference>
<gene>
    <name evidence="2" type="ORF">M409DRAFT_23239</name>
</gene>
<feature type="chain" id="PRO_5025347748" evidence="1">
    <location>
        <begin position="20"/>
        <end position="162"/>
    </location>
</feature>
<name>A0A6A6CHJ6_ZASCE</name>
<dbReference type="RefSeq" id="XP_033667494.1">
    <property type="nucleotide sequence ID" value="XM_033806696.1"/>
</dbReference>
<evidence type="ECO:0000313" key="2">
    <source>
        <dbReference type="EMBL" id="KAF2166605.1"/>
    </source>
</evidence>
<proteinExistence type="predicted"/>
<protein>
    <submittedName>
        <fullName evidence="2">Uncharacterized protein</fullName>
    </submittedName>
</protein>
<dbReference type="Proteomes" id="UP000799537">
    <property type="component" value="Unassembled WGS sequence"/>
</dbReference>
<dbReference type="AlphaFoldDB" id="A0A6A6CHJ6"/>
<reference evidence="2" key="1">
    <citation type="journal article" date="2020" name="Stud. Mycol.">
        <title>101 Dothideomycetes genomes: a test case for predicting lifestyles and emergence of pathogens.</title>
        <authorList>
            <person name="Haridas S."/>
            <person name="Albert R."/>
            <person name="Binder M."/>
            <person name="Bloem J."/>
            <person name="Labutti K."/>
            <person name="Salamov A."/>
            <person name="Andreopoulos B."/>
            <person name="Baker S."/>
            <person name="Barry K."/>
            <person name="Bills G."/>
            <person name="Bluhm B."/>
            <person name="Cannon C."/>
            <person name="Castanera R."/>
            <person name="Culley D."/>
            <person name="Daum C."/>
            <person name="Ezra D."/>
            <person name="Gonzalez J."/>
            <person name="Henrissat B."/>
            <person name="Kuo A."/>
            <person name="Liang C."/>
            <person name="Lipzen A."/>
            <person name="Lutzoni F."/>
            <person name="Magnuson J."/>
            <person name="Mondo S."/>
            <person name="Nolan M."/>
            <person name="Ohm R."/>
            <person name="Pangilinan J."/>
            <person name="Park H.-J."/>
            <person name="Ramirez L."/>
            <person name="Alfaro M."/>
            <person name="Sun H."/>
            <person name="Tritt A."/>
            <person name="Yoshinaga Y."/>
            <person name="Zwiers L.-H."/>
            <person name="Turgeon B."/>
            <person name="Goodwin S."/>
            <person name="Spatafora J."/>
            <person name="Crous P."/>
            <person name="Grigoriev I."/>
        </authorList>
    </citation>
    <scope>NUCLEOTIDE SEQUENCE</scope>
    <source>
        <strain evidence="2">ATCC 36951</strain>
    </source>
</reference>
<feature type="signal peptide" evidence="1">
    <location>
        <begin position="1"/>
        <end position="19"/>
    </location>
</feature>
<keyword evidence="1" id="KW-0732">Signal</keyword>
<evidence type="ECO:0000313" key="3">
    <source>
        <dbReference type="Proteomes" id="UP000799537"/>
    </source>
</evidence>
<sequence length="162" mass="17866">MAINTLLLGVLSLALSVTATVTEDLDAIADKLNTIDFHISEYNNETQKLDLSGFHDLFAAYDAVKIQPFTKIEEEDIVNYVTVLAYDYQLFSELISNKADLIKKGGFGNALSSDLHVLKFKSLDLLYAYEAETKDDNPNASNELDSLSGQIDSYIETAISSV</sequence>
<evidence type="ECO:0000256" key="1">
    <source>
        <dbReference type="SAM" id="SignalP"/>
    </source>
</evidence>
<keyword evidence="3" id="KW-1185">Reference proteome</keyword>
<organism evidence="2 3">
    <name type="scientific">Zasmidium cellare ATCC 36951</name>
    <dbReference type="NCBI Taxonomy" id="1080233"/>
    <lineage>
        <taxon>Eukaryota</taxon>
        <taxon>Fungi</taxon>
        <taxon>Dikarya</taxon>
        <taxon>Ascomycota</taxon>
        <taxon>Pezizomycotina</taxon>
        <taxon>Dothideomycetes</taxon>
        <taxon>Dothideomycetidae</taxon>
        <taxon>Mycosphaerellales</taxon>
        <taxon>Mycosphaerellaceae</taxon>
        <taxon>Zasmidium</taxon>
    </lineage>
</organism>
<dbReference type="GeneID" id="54559968"/>
<accession>A0A6A6CHJ6</accession>